<dbReference type="EMBL" id="CM047748">
    <property type="protein sequence ID" value="KAJ0013651.1"/>
    <property type="molecule type" value="Genomic_DNA"/>
</dbReference>
<sequence>MSGDEGFIWGRQSGQRLLKVRPNLRLSFTVWSDLRLSHSLRGKIEQRLLRFLSRTLRFLHPSMKNFSRRFTQLLTLDKFRQNEQLSKYGDTNSARNIMLVELKKHQLCKNSLPNPDIKMLFTDHSCNPTANGARPPPTNSPLVGSIPEVGAFLPIGAHGIVGSSSPGAVPGCYNTCAFLKHPRMPTGMAGMDYQSANSEHLIMKRIRTGQSDEVSFASVSHTPTVYIFSR</sequence>
<evidence type="ECO:0000313" key="2">
    <source>
        <dbReference type="Proteomes" id="UP001163603"/>
    </source>
</evidence>
<keyword evidence="2" id="KW-1185">Reference proteome</keyword>
<protein>
    <submittedName>
        <fullName evidence="1">Uncharacterized protein</fullName>
    </submittedName>
</protein>
<name>A0ACC0XBC1_9ROSI</name>
<dbReference type="Proteomes" id="UP001163603">
    <property type="component" value="Chromosome 13"/>
</dbReference>
<organism evidence="1 2">
    <name type="scientific">Pistacia integerrima</name>
    <dbReference type="NCBI Taxonomy" id="434235"/>
    <lineage>
        <taxon>Eukaryota</taxon>
        <taxon>Viridiplantae</taxon>
        <taxon>Streptophyta</taxon>
        <taxon>Embryophyta</taxon>
        <taxon>Tracheophyta</taxon>
        <taxon>Spermatophyta</taxon>
        <taxon>Magnoliopsida</taxon>
        <taxon>eudicotyledons</taxon>
        <taxon>Gunneridae</taxon>
        <taxon>Pentapetalae</taxon>
        <taxon>rosids</taxon>
        <taxon>malvids</taxon>
        <taxon>Sapindales</taxon>
        <taxon>Anacardiaceae</taxon>
        <taxon>Pistacia</taxon>
    </lineage>
</organism>
<accession>A0ACC0XBC1</accession>
<comment type="caution">
    <text evidence="1">The sequence shown here is derived from an EMBL/GenBank/DDBJ whole genome shotgun (WGS) entry which is preliminary data.</text>
</comment>
<evidence type="ECO:0000313" key="1">
    <source>
        <dbReference type="EMBL" id="KAJ0013651.1"/>
    </source>
</evidence>
<gene>
    <name evidence="1" type="ORF">Pint_21666</name>
</gene>
<reference evidence="2" key="1">
    <citation type="journal article" date="2023" name="G3 (Bethesda)">
        <title>Genome assembly and association tests identify interacting loci associated with vigor, precocity, and sex in interspecific pistachio rootstocks.</title>
        <authorList>
            <person name="Palmer W."/>
            <person name="Jacygrad E."/>
            <person name="Sagayaradj S."/>
            <person name="Cavanaugh K."/>
            <person name="Han R."/>
            <person name="Bertier L."/>
            <person name="Beede B."/>
            <person name="Kafkas S."/>
            <person name="Golino D."/>
            <person name="Preece J."/>
            <person name="Michelmore R."/>
        </authorList>
    </citation>
    <scope>NUCLEOTIDE SEQUENCE [LARGE SCALE GENOMIC DNA]</scope>
</reference>
<proteinExistence type="predicted"/>